<feature type="domain" description="HTH cro/C1-type" evidence="1">
    <location>
        <begin position="19"/>
        <end position="72"/>
    </location>
</feature>
<dbReference type="InterPro" id="IPR010982">
    <property type="entry name" value="Lambda_DNA-bd_dom_sf"/>
</dbReference>
<dbReference type="InterPro" id="IPR001387">
    <property type="entry name" value="Cro/C1-type_HTH"/>
</dbReference>
<dbReference type="AlphaFoldDB" id="A0A316HI57"/>
<dbReference type="EMBL" id="QGHB01000021">
    <property type="protein sequence ID" value="PWK80877.1"/>
    <property type="molecule type" value="Genomic_DNA"/>
</dbReference>
<reference evidence="2 3" key="1">
    <citation type="submission" date="2018-05" db="EMBL/GenBank/DDBJ databases">
        <title>Genomic Encyclopedia of Type Strains, Phase IV (KMG-IV): sequencing the most valuable type-strain genomes for metagenomic binning, comparative biology and taxonomic classification.</title>
        <authorList>
            <person name="Goeker M."/>
        </authorList>
    </citation>
    <scope>NUCLEOTIDE SEQUENCE [LARGE SCALE GENOMIC DNA]</scope>
    <source>
        <strain evidence="2 3">DSM 45480</strain>
    </source>
</reference>
<evidence type="ECO:0000259" key="1">
    <source>
        <dbReference type="PROSITE" id="PS50943"/>
    </source>
</evidence>
<organism evidence="2 3">
    <name type="scientific">Lentzea atacamensis</name>
    <dbReference type="NCBI Taxonomy" id="531938"/>
    <lineage>
        <taxon>Bacteria</taxon>
        <taxon>Bacillati</taxon>
        <taxon>Actinomycetota</taxon>
        <taxon>Actinomycetes</taxon>
        <taxon>Pseudonocardiales</taxon>
        <taxon>Pseudonocardiaceae</taxon>
        <taxon>Lentzea</taxon>
    </lineage>
</organism>
<gene>
    <name evidence="2" type="ORF">C8D88_12147</name>
</gene>
<dbReference type="SUPFAM" id="SSF47413">
    <property type="entry name" value="lambda repressor-like DNA-binding domains"/>
    <property type="match status" value="1"/>
</dbReference>
<dbReference type="PROSITE" id="PS50943">
    <property type="entry name" value="HTH_CROC1"/>
    <property type="match status" value="1"/>
</dbReference>
<sequence length="287" mass="32230">MTVPEHNPVVQQRRLRAELRKARDQAELTQAQVAEEMDWSVSKVIRIETGAVGLSITDLRALLQLYGVVDRAAVNELVEVGKASRKRAWWDSYRELVGDVVARFIGLESSASLVRQYDSGVLPGLLQTPGYARATLSPFNTDQEVIDKKVEFRGKRQEILKPHYRVKFHFVLEETVLRRVVGGPAVMKEQLEWLRELRRQPNISIKMIPFSVGVHVGVGLGSFVVLEFPGDEQDHIAAVEHSGVGVSLQDDPEQVSKYVEAFLQLEDLAGAPDELDSLIDTLIRELQ</sequence>
<dbReference type="SMART" id="SM00530">
    <property type="entry name" value="HTH_XRE"/>
    <property type="match status" value="1"/>
</dbReference>
<dbReference type="Pfam" id="PF13560">
    <property type="entry name" value="HTH_31"/>
    <property type="match status" value="1"/>
</dbReference>
<dbReference type="Proteomes" id="UP000246005">
    <property type="component" value="Unassembled WGS sequence"/>
</dbReference>
<evidence type="ECO:0000313" key="2">
    <source>
        <dbReference type="EMBL" id="PWK80877.1"/>
    </source>
</evidence>
<accession>A0A316HI57</accession>
<dbReference type="Pfam" id="PF19054">
    <property type="entry name" value="DUF5753"/>
    <property type="match status" value="1"/>
</dbReference>
<dbReference type="Gene3D" id="1.10.260.40">
    <property type="entry name" value="lambda repressor-like DNA-binding domains"/>
    <property type="match status" value="1"/>
</dbReference>
<dbReference type="GO" id="GO:0003677">
    <property type="term" value="F:DNA binding"/>
    <property type="evidence" value="ECO:0007669"/>
    <property type="project" value="InterPro"/>
</dbReference>
<dbReference type="CDD" id="cd00093">
    <property type="entry name" value="HTH_XRE"/>
    <property type="match status" value="1"/>
</dbReference>
<evidence type="ECO:0000313" key="3">
    <source>
        <dbReference type="Proteomes" id="UP000246005"/>
    </source>
</evidence>
<name>A0A316HI57_9PSEU</name>
<dbReference type="InterPro" id="IPR043917">
    <property type="entry name" value="DUF5753"/>
</dbReference>
<protein>
    <submittedName>
        <fullName evidence="2">Helix-turn-helix protein</fullName>
    </submittedName>
</protein>
<comment type="caution">
    <text evidence="2">The sequence shown here is derived from an EMBL/GenBank/DDBJ whole genome shotgun (WGS) entry which is preliminary data.</text>
</comment>
<proteinExistence type="predicted"/>